<keyword evidence="2" id="KW-1185">Reference proteome</keyword>
<dbReference type="AlphaFoldDB" id="A0A7Y9B162"/>
<evidence type="ECO:0000313" key="2">
    <source>
        <dbReference type="Proteomes" id="UP000526307"/>
    </source>
</evidence>
<accession>A0A7Y9B162</accession>
<organism evidence="1 2">
    <name type="scientific">Mogibacterium timidum</name>
    <dbReference type="NCBI Taxonomy" id="35519"/>
    <lineage>
        <taxon>Bacteria</taxon>
        <taxon>Bacillati</taxon>
        <taxon>Bacillota</taxon>
        <taxon>Clostridia</taxon>
        <taxon>Peptostreptococcales</taxon>
        <taxon>Anaerovoracaceae</taxon>
        <taxon>Mogibacterium</taxon>
    </lineage>
</organism>
<dbReference type="Proteomes" id="UP000526307">
    <property type="component" value="Unassembled WGS sequence"/>
</dbReference>
<dbReference type="EMBL" id="JABXYR010000001">
    <property type="protein sequence ID" value="NWO23151.1"/>
    <property type="molecule type" value="Genomic_DNA"/>
</dbReference>
<dbReference type="RefSeq" id="WP_178978338.1">
    <property type="nucleotide sequence ID" value="NZ_JABXYR010000001.1"/>
</dbReference>
<proteinExistence type="predicted"/>
<gene>
    <name evidence="1" type="ORF">HW270_03525</name>
</gene>
<reference evidence="1 2" key="1">
    <citation type="submission" date="2020-06" db="EMBL/GenBank/DDBJ databases">
        <title>Mogibacterium timidum strain W9173 genomic sequence.</title>
        <authorList>
            <person name="Wade W.G."/>
            <person name="Johnston C.D."/>
            <person name="Chen T."/>
            <person name="Dewhirst F.E."/>
        </authorList>
    </citation>
    <scope>NUCLEOTIDE SEQUENCE [LARGE SCALE GENOMIC DNA]</scope>
    <source>
        <strain evidence="1 2">W9173</strain>
    </source>
</reference>
<sequence>MDKEKEKLYIVCNSAKEIAPRHILRIYKRKADAYKFLGKYVSELNNSTYTGYLSIAEKVVGDNDDLTILGEKDGI</sequence>
<evidence type="ECO:0000313" key="1">
    <source>
        <dbReference type="EMBL" id="NWO23151.1"/>
    </source>
</evidence>
<protein>
    <submittedName>
        <fullName evidence="1">Uncharacterized protein</fullName>
    </submittedName>
</protein>
<name>A0A7Y9B162_9FIRM</name>
<comment type="caution">
    <text evidence="1">The sequence shown here is derived from an EMBL/GenBank/DDBJ whole genome shotgun (WGS) entry which is preliminary data.</text>
</comment>